<organism evidence="3">
    <name type="scientific">Spathaspora passalidarum (strain NRRL Y-27907 / 11-Y1)</name>
    <dbReference type="NCBI Taxonomy" id="619300"/>
    <lineage>
        <taxon>Eukaryota</taxon>
        <taxon>Fungi</taxon>
        <taxon>Dikarya</taxon>
        <taxon>Ascomycota</taxon>
        <taxon>Saccharomycotina</taxon>
        <taxon>Pichiomycetes</taxon>
        <taxon>Debaryomycetaceae</taxon>
        <taxon>Spathaspora</taxon>
    </lineage>
</organism>
<dbReference type="GeneID" id="18870469"/>
<feature type="domain" description="Beta-lactamase-related" evidence="1">
    <location>
        <begin position="35"/>
        <end position="388"/>
    </location>
</feature>
<dbReference type="Gene3D" id="3.40.710.10">
    <property type="entry name" value="DD-peptidase/beta-lactamase superfamily"/>
    <property type="match status" value="1"/>
</dbReference>
<dbReference type="RefSeq" id="XP_007376710.1">
    <property type="nucleotide sequence ID" value="XM_007376648.1"/>
</dbReference>
<dbReference type="PANTHER" id="PTHR43283:SF3">
    <property type="entry name" value="BETA-LACTAMASE FAMILY PROTEIN (AFU_ORTHOLOGUE AFUA_5G07500)"/>
    <property type="match status" value="1"/>
</dbReference>
<sequence length="423" mass="47675">MKFTRNQLQQLKQKVDQIITDITTQKPGGSPELIAPGCVIGVTDVKETVYLNGGGIRNLEKPDSKINLDDMFGMFSCTKSLTVTGALILYERGKLDLEAPISNYVPEINDIGVLEEGIIDKKTGKYLKAPRKPKTPVTAKHLMMHLAGFSYGFLHPDYYTLITKGERMDAINPTKEWFTNKKTPLVHEPGTAFMYGHNTDWLGFVIEAISGMKLGEFLKRELFDPIGMTHCTFHMKDISNLVPVHYRNQDESLHVMKKFALNPDPILDLGGQGCFGTVGDYLKFIRLWLNYGKSPDTGARILNESTVSFALQNHFPPDIEMEFLGLSSNLADEYEQDGWTLTGNAITMNNLETGRPKGSIYWSGLANLYYWMDFENKIGGFFAVQIYPFLDEYVVESYRKFEKEVYNAVQGSKDETGNSSSKL</sequence>
<dbReference type="Pfam" id="PF00144">
    <property type="entry name" value="Beta-lactamase"/>
    <property type="match status" value="1"/>
</dbReference>
<dbReference type="eggNOG" id="ENOG502QQGR">
    <property type="taxonomic scope" value="Eukaryota"/>
</dbReference>
<dbReference type="STRING" id="619300.G3ASD7"/>
<dbReference type="PANTHER" id="PTHR43283">
    <property type="entry name" value="BETA-LACTAMASE-RELATED"/>
    <property type="match status" value="1"/>
</dbReference>
<proteinExistence type="predicted"/>
<dbReference type="HOGENOM" id="CLU_020027_11_1_1"/>
<dbReference type="InterPro" id="IPR012338">
    <property type="entry name" value="Beta-lactam/transpept-like"/>
</dbReference>
<dbReference type="Proteomes" id="UP000000709">
    <property type="component" value="Unassembled WGS sequence"/>
</dbReference>
<dbReference type="InterPro" id="IPR001466">
    <property type="entry name" value="Beta-lactam-related"/>
</dbReference>
<dbReference type="MEROPS" id="S12.950"/>
<name>G3ASD7_SPAPN</name>
<dbReference type="KEGG" id="spaa:SPAPADRAFT_142670"/>
<dbReference type="OrthoDB" id="428260at2759"/>
<keyword evidence="3" id="KW-1185">Reference proteome</keyword>
<evidence type="ECO:0000259" key="1">
    <source>
        <dbReference type="Pfam" id="PF00144"/>
    </source>
</evidence>
<accession>G3ASD7</accession>
<dbReference type="SUPFAM" id="SSF56601">
    <property type="entry name" value="beta-lactamase/transpeptidase-like"/>
    <property type="match status" value="1"/>
</dbReference>
<dbReference type="AlphaFoldDB" id="G3ASD7"/>
<dbReference type="InParanoid" id="G3ASD7"/>
<gene>
    <name evidence="2" type="ORF">SPAPADRAFT_142670</name>
</gene>
<dbReference type="EMBL" id="GL996504">
    <property type="protein sequence ID" value="EGW30677.1"/>
    <property type="molecule type" value="Genomic_DNA"/>
</dbReference>
<dbReference type="InterPro" id="IPR050789">
    <property type="entry name" value="Diverse_Enzym_Activities"/>
</dbReference>
<evidence type="ECO:0000313" key="3">
    <source>
        <dbReference type="Proteomes" id="UP000000709"/>
    </source>
</evidence>
<protein>
    <recommendedName>
        <fullName evidence="1">Beta-lactamase-related domain-containing protein</fullName>
    </recommendedName>
</protein>
<reference evidence="2 3" key="1">
    <citation type="journal article" date="2011" name="Proc. Natl. Acad. Sci. U.S.A.">
        <title>Comparative genomics of xylose-fermenting fungi for enhanced biofuel production.</title>
        <authorList>
            <person name="Wohlbach D.J."/>
            <person name="Kuo A."/>
            <person name="Sato T.K."/>
            <person name="Potts K.M."/>
            <person name="Salamov A.A."/>
            <person name="LaButti K.M."/>
            <person name="Sun H."/>
            <person name="Clum A."/>
            <person name="Pangilinan J.L."/>
            <person name="Lindquist E.A."/>
            <person name="Lucas S."/>
            <person name="Lapidus A."/>
            <person name="Jin M."/>
            <person name="Gunawan C."/>
            <person name="Balan V."/>
            <person name="Dale B.E."/>
            <person name="Jeffries T.W."/>
            <person name="Zinkel R."/>
            <person name="Barry K.W."/>
            <person name="Grigoriev I.V."/>
            <person name="Gasch A.P."/>
        </authorList>
    </citation>
    <scope>NUCLEOTIDE SEQUENCE [LARGE SCALE GENOMIC DNA]</scope>
    <source>
        <strain evidence="3">NRRL Y-27907 / 11-Y1</strain>
    </source>
</reference>
<evidence type="ECO:0000313" key="2">
    <source>
        <dbReference type="EMBL" id="EGW30677.1"/>
    </source>
</evidence>
<dbReference type="OMA" id="YLRFCRM"/>